<evidence type="ECO:0000259" key="2">
    <source>
        <dbReference type="Pfam" id="PF13400"/>
    </source>
</evidence>
<evidence type="ECO:0000313" key="3">
    <source>
        <dbReference type="EMBL" id="GAA1569999.1"/>
    </source>
</evidence>
<feature type="domain" description="Putative Flp pilus-assembly TadG-like N-terminal" evidence="2">
    <location>
        <begin position="16"/>
        <end position="63"/>
    </location>
</feature>
<dbReference type="RefSeq" id="WP_344514051.1">
    <property type="nucleotide sequence ID" value="NZ_BAAAQD010000043.1"/>
</dbReference>
<protein>
    <recommendedName>
        <fullName evidence="2">Putative Flp pilus-assembly TadG-like N-terminal domain-containing protein</fullName>
    </recommendedName>
</protein>
<feature type="transmembrane region" description="Helical" evidence="1">
    <location>
        <begin position="18"/>
        <end position="37"/>
    </location>
</feature>
<keyword evidence="1" id="KW-0812">Transmembrane</keyword>
<gene>
    <name evidence="3" type="ORF">GCM10009827_109780</name>
</gene>
<organism evidence="3 4">
    <name type="scientific">Dactylosporangium maewongense</name>
    <dbReference type="NCBI Taxonomy" id="634393"/>
    <lineage>
        <taxon>Bacteria</taxon>
        <taxon>Bacillati</taxon>
        <taxon>Actinomycetota</taxon>
        <taxon>Actinomycetes</taxon>
        <taxon>Micromonosporales</taxon>
        <taxon>Micromonosporaceae</taxon>
        <taxon>Dactylosporangium</taxon>
    </lineage>
</organism>
<evidence type="ECO:0000256" key="1">
    <source>
        <dbReference type="SAM" id="Phobius"/>
    </source>
</evidence>
<dbReference type="Proteomes" id="UP001501470">
    <property type="component" value="Unassembled WGS sequence"/>
</dbReference>
<dbReference type="Pfam" id="PF13400">
    <property type="entry name" value="Tad"/>
    <property type="match status" value="1"/>
</dbReference>
<evidence type="ECO:0000313" key="4">
    <source>
        <dbReference type="Proteomes" id="UP001501470"/>
    </source>
</evidence>
<keyword evidence="1" id="KW-0472">Membrane</keyword>
<reference evidence="3 4" key="1">
    <citation type="journal article" date="2019" name="Int. J. Syst. Evol. Microbiol.">
        <title>The Global Catalogue of Microorganisms (GCM) 10K type strain sequencing project: providing services to taxonomists for standard genome sequencing and annotation.</title>
        <authorList>
            <consortium name="The Broad Institute Genomics Platform"/>
            <consortium name="The Broad Institute Genome Sequencing Center for Infectious Disease"/>
            <person name="Wu L."/>
            <person name="Ma J."/>
        </authorList>
    </citation>
    <scope>NUCLEOTIDE SEQUENCE [LARGE SCALE GENOMIC DNA]</scope>
    <source>
        <strain evidence="3 4">JCM 15933</strain>
    </source>
</reference>
<name>A0ABN2D578_9ACTN</name>
<sequence>MITRPRPGNCRRNDEGRIALLALVLAFAVLMMIGLSVDGGGKIRAMQRADNIASEAARAAGQAILAPQAIQGGDKVIDPAAAVAAAQTYLAAAGVTGVVDVGPDRKHVAVTVTITYTTLFLGLIGINTLTATGHATVVLVAT</sequence>
<keyword evidence="4" id="KW-1185">Reference proteome</keyword>
<dbReference type="InterPro" id="IPR028087">
    <property type="entry name" value="Tad_N"/>
</dbReference>
<comment type="caution">
    <text evidence="3">The sequence shown here is derived from an EMBL/GenBank/DDBJ whole genome shotgun (WGS) entry which is preliminary data.</text>
</comment>
<dbReference type="EMBL" id="BAAAQD010000043">
    <property type="protein sequence ID" value="GAA1569999.1"/>
    <property type="molecule type" value="Genomic_DNA"/>
</dbReference>
<proteinExistence type="predicted"/>
<keyword evidence="1" id="KW-1133">Transmembrane helix</keyword>
<accession>A0ABN2D578</accession>